<evidence type="ECO:0000256" key="2">
    <source>
        <dbReference type="ARBA" id="ARBA00022737"/>
    </source>
</evidence>
<keyword evidence="1" id="KW-0808">Transferase</keyword>
<keyword evidence="5" id="KW-1185">Reference proteome</keyword>
<organism evidence="4 5">
    <name type="scientific">Batrachochytrium salamandrivorans</name>
    <dbReference type="NCBI Taxonomy" id="1357716"/>
    <lineage>
        <taxon>Eukaryota</taxon>
        <taxon>Fungi</taxon>
        <taxon>Fungi incertae sedis</taxon>
        <taxon>Chytridiomycota</taxon>
        <taxon>Chytridiomycota incertae sedis</taxon>
        <taxon>Chytridiomycetes</taxon>
        <taxon>Rhizophydiales</taxon>
        <taxon>Rhizophydiales incertae sedis</taxon>
        <taxon>Batrachochytrium</taxon>
    </lineage>
</organism>
<reference evidence="4 5" key="1">
    <citation type="submission" date="2021-02" db="EMBL/GenBank/DDBJ databases">
        <title>Variation within the Batrachochytrium salamandrivorans European outbreak.</title>
        <authorList>
            <person name="Kelly M."/>
            <person name="Pasmans F."/>
            <person name="Shea T.P."/>
            <person name="Munoz J.F."/>
            <person name="Carranza S."/>
            <person name="Cuomo C.A."/>
            <person name="Martel A."/>
        </authorList>
    </citation>
    <scope>NUCLEOTIDE SEQUENCE [LARGE SCALE GENOMIC DNA]</scope>
    <source>
        <strain evidence="4 5">AMFP18/2</strain>
    </source>
</reference>
<dbReference type="PROSITE" id="PS50206">
    <property type="entry name" value="RHODANESE_3"/>
    <property type="match status" value="2"/>
</dbReference>
<evidence type="ECO:0000313" key="4">
    <source>
        <dbReference type="EMBL" id="KAH6585994.1"/>
    </source>
</evidence>
<evidence type="ECO:0000259" key="3">
    <source>
        <dbReference type="PROSITE" id="PS50206"/>
    </source>
</evidence>
<comment type="caution">
    <text evidence="4">The sequence shown here is derived from an EMBL/GenBank/DDBJ whole genome shotgun (WGS) entry which is preliminary data.</text>
</comment>
<dbReference type="InterPro" id="IPR036873">
    <property type="entry name" value="Rhodanese-like_dom_sf"/>
</dbReference>
<gene>
    <name evidence="4" type="ORF">BASA50_000937</name>
</gene>
<dbReference type="PANTHER" id="PTHR11364">
    <property type="entry name" value="THIOSULFATE SULFERTANSFERASE"/>
    <property type="match status" value="1"/>
</dbReference>
<proteinExistence type="predicted"/>
<dbReference type="SUPFAM" id="SSF52821">
    <property type="entry name" value="Rhodanese/Cell cycle control phosphatase"/>
    <property type="match status" value="2"/>
</dbReference>
<feature type="domain" description="Rhodanese" evidence="3">
    <location>
        <begin position="186"/>
        <end position="301"/>
    </location>
</feature>
<dbReference type="Proteomes" id="UP001648503">
    <property type="component" value="Unassembled WGS sequence"/>
</dbReference>
<dbReference type="Pfam" id="PF00581">
    <property type="entry name" value="Rhodanese"/>
    <property type="match status" value="2"/>
</dbReference>
<sequence length="305" mass="33774">MLMYSTAICRTAQSILRPMSHQISRHYDTLVSTSWLAKNQGKVILLDGSWHMPSTKRNPFEEFRLKHIQDARFFGIDDISDKSSKLPHMLPPLAQFNTQVGELGITSSDHIVIYDTTGMGSACRVYWTFRSFGHEKVSVLDGGLPKWLADGHPTVSGDTTVEPAVYSGKVIPEIIANFQRIEKTMMDHDCQIVDARPAGRFYGSDPEPRAGLSSGHIPESRSMPSVMVFDPSTKDLLSPADLRKLCESRGINLDRPIICTCGSGVTASILYFAFERAGAKELAVYDGSWTEYASTPNARIGKINI</sequence>
<dbReference type="PANTHER" id="PTHR11364:SF27">
    <property type="entry name" value="SULFURTRANSFERASE"/>
    <property type="match status" value="1"/>
</dbReference>
<protein>
    <recommendedName>
        <fullName evidence="3">Rhodanese domain-containing protein</fullName>
    </recommendedName>
</protein>
<dbReference type="Gene3D" id="3.40.250.10">
    <property type="entry name" value="Rhodanese-like domain"/>
    <property type="match status" value="2"/>
</dbReference>
<feature type="domain" description="Rhodanese" evidence="3">
    <location>
        <begin position="39"/>
        <end position="156"/>
    </location>
</feature>
<accession>A0ABQ8ESR1</accession>
<dbReference type="SMART" id="SM00450">
    <property type="entry name" value="RHOD"/>
    <property type="match status" value="2"/>
</dbReference>
<dbReference type="InterPro" id="IPR001763">
    <property type="entry name" value="Rhodanese-like_dom"/>
</dbReference>
<dbReference type="CDD" id="cd01448">
    <property type="entry name" value="TST_Repeat_1"/>
    <property type="match status" value="1"/>
</dbReference>
<evidence type="ECO:0000313" key="5">
    <source>
        <dbReference type="Proteomes" id="UP001648503"/>
    </source>
</evidence>
<dbReference type="EMBL" id="JAFCIX010000577">
    <property type="protein sequence ID" value="KAH6585994.1"/>
    <property type="molecule type" value="Genomic_DNA"/>
</dbReference>
<evidence type="ECO:0000256" key="1">
    <source>
        <dbReference type="ARBA" id="ARBA00022679"/>
    </source>
</evidence>
<dbReference type="CDD" id="cd01449">
    <property type="entry name" value="TST_Repeat_2"/>
    <property type="match status" value="1"/>
</dbReference>
<dbReference type="InterPro" id="IPR045078">
    <property type="entry name" value="TST/MPST-like"/>
</dbReference>
<name>A0ABQ8ESR1_9FUNG</name>
<keyword evidence="2" id="KW-0677">Repeat</keyword>